<dbReference type="RefSeq" id="WP_184954071.1">
    <property type="nucleotide sequence ID" value="NZ_BOMC01000067.1"/>
</dbReference>
<dbReference type="InterPro" id="IPR006286">
    <property type="entry name" value="C56_PfpI-like"/>
</dbReference>
<dbReference type="GO" id="GO:0016798">
    <property type="term" value="F:hydrolase activity, acting on glycosyl bonds"/>
    <property type="evidence" value="ECO:0007669"/>
    <property type="project" value="UniProtKB-KW"/>
</dbReference>
<dbReference type="PROSITE" id="PS51276">
    <property type="entry name" value="PEPTIDASE_C56_PFPI"/>
    <property type="match status" value="1"/>
</dbReference>
<dbReference type="Pfam" id="PF01965">
    <property type="entry name" value="DJ-1_PfpI"/>
    <property type="match status" value="1"/>
</dbReference>
<comment type="similarity">
    <text evidence="1">Belongs to the peptidase C56 family.</text>
</comment>
<comment type="caution">
    <text evidence="3">The sequence shown here is derived from an EMBL/GenBank/DDBJ whole genome shotgun (WGS) entry which is preliminary data.</text>
</comment>
<sequence length="180" mass="19086">MTTSITGKRIAFLAADGVEEVEYTEPRKAVESAGGTAELVSINDDEIQAVNHMDPAGKYKVEKPIKNASVADYDALVLPGGVANPDFLRTNPDAVAFVKEFVASGKTVAAICHAPWTLIEAGVADGRTLTSWPSLRTDLTNAGAKWVDEQVVTDGNLITSRKPDDLPAFCEKLVGALSKA</sequence>
<proteinExistence type="inferred from homology"/>
<keyword evidence="4" id="KW-1185">Reference proteome</keyword>
<organism evidence="3 4">
    <name type="scientific">Paractinoplanes abujensis</name>
    <dbReference type="NCBI Taxonomy" id="882441"/>
    <lineage>
        <taxon>Bacteria</taxon>
        <taxon>Bacillati</taxon>
        <taxon>Actinomycetota</taxon>
        <taxon>Actinomycetes</taxon>
        <taxon>Micromonosporales</taxon>
        <taxon>Micromonosporaceae</taxon>
        <taxon>Paractinoplanes</taxon>
    </lineage>
</organism>
<accession>A0A7W7CW55</accession>
<dbReference type="Proteomes" id="UP000542742">
    <property type="component" value="Unassembled WGS sequence"/>
</dbReference>
<evidence type="ECO:0000259" key="2">
    <source>
        <dbReference type="Pfam" id="PF01965"/>
    </source>
</evidence>
<dbReference type="EC" id="3.2.-.-" evidence="3"/>
<dbReference type="CDD" id="cd03134">
    <property type="entry name" value="GATase1_PfpI_like"/>
    <property type="match status" value="1"/>
</dbReference>
<dbReference type="AlphaFoldDB" id="A0A7W7CW55"/>
<evidence type="ECO:0000313" key="4">
    <source>
        <dbReference type="Proteomes" id="UP000542742"/>
    </source>
</evidence>
<dbReference type="GO" id="GO:0008233">
    <property type="term" value="F:peptidase activity"/>
    <property type="evidence" value="ECO:0007669"/>
    <property type="project" value="UniProtKB-KW"/>
</dbReference>
<evidence type="ECO:0000313" key="3">
    <source>
        <dbReference type="EMBL" id="MBB4695761.1"/>
    </source>
</evidence>
<protein>
    <submittedName>
        <fullName evidence="3">Protease I</fullName>
        <ecNumber evidence="3">3.2.-.-</ecNumber>
    </submittedName>
</protein>
<dbReference type="NCBIfam" id="TIGR01382">
    <property type="entry name" value="PfpI"/>
    <property type="match status" value="1"/>
</dbReference>
<dbReference type="GO" id="GO:0006508">
    <property type="term" value="P:proteolysis"/>
    <property type="evidence" value="ECO:0007669"/>
    <property type="project" value="UniProtKB-KW"/>
</dbReference>
<feature type="domain" description="DJ-1/PfpI" evidence="2">
    <location>
        <begin position="8"/>
        <end position="174"/>
    </location>
</feature>
<dbReference type="InterPro" id="IPR029062">
    <property type="entry name" value="Class_I_gatase-like"/>
</dbReference>
<dbReference type="EMBL" id="JACHMF010000001">
    <property type="protein sequence ID" value="MBB4695761.1"/>
    <property type="molecule type" value="Genomic_DNA"/>
</dbReference>
<dbReference type="InterPro" id="IPR002818">
    <property type="entry name" value="DJ-1/PfpI"/>
</dbReference>
<keyword evidence="3" id="KW-0326">Glycosidase</keyword>
<dbReference type="SUPFAM" id="SSF52317">
    <property type="entry name" value="Class I glutamine amidotransferase-like"/>
    <property type="match status" value="1"/>
</dbReference>
<gene>
    <name evidence="3" type="ORF">BKA14_005909</name>
</gene>
<evidence type="ECO:0000256" key="1">
    <source>
        <dbReference type="ARBA" id="ARBA00008542"/>
    </source>
</evidence>
<dbReference type="PANTHER" id="PTHR42733:SF12">
    <property type="entry name" value="PROTEINASE"/>
    <property type="match status" value="1"/>
</dbReference>
<keyword evidence="3" id="KW-0645">Protease</keyword>
<dbReference type="PANTHER" id="PTHR42733">
    <property type="entry name" value="DJ-1 PROTEIN"/>
    <property type="match status" value="1"/>
</dbReference>
<keyword evidence="3" id="KW-0378">Hydrolase</keyword>
<reference evidence="3 4" key="1">
    <citation type="submission" date="2020-08" db="EMBL/GenBank/DDBJ databases">
        <title>Sequencing the genomes of 1000 actinobacteria strains.</title>
        <authorList>
            <person name="Klenk H.-P."/>
        </authorList>
    </citation>
    <scope>NUCLEOTIDE SEQUENCE [LARGE SCALE GENOMIC DNA]</scope>
    <source>
        <strain evidence="3 4">DSM 45518</strain>
    </source>
</reference>
<dbReference type="Gene3D" id="3.40.50.880">
    <property type="match status" value="1"/>
</dbReference>
<name>A0A7W7CW55_9ACTN</name>